<feature type="transmembrane region" description="Helical" evidence="8">
    <location>
        <begin position="296"/>
        <end position="319"/>
    </location>
</feature>
<evidence type="ECO:0000313" key="10">
    <source>
        <dbReference type="EMBL" id="MBM7620707.1"/>
    </source>
</evidence>
<keyword evidence="4" id="KW-1003">Cell membrane</keyword>
<dbReference type="PROSITE" id="PS50850">
    <property type="entry name" value="MFS"/>
    <property type="match status" value="1"/>
</dbReference>
<evidence type="ECO:0000256" key="4">
    <source>
        <dbReference type="ARBA" id="ARBA00022475"/>
    </source>
</evidence>
<dbReference type="Proteomes" id="UP000737402">
    <property type="component" value="Unassembled WGS sequence"/>
</dbReference>
<accession>A0ABS2P192</accession>
<evidence type="ECO:0000256" key="5">
    <source>
        <dbReference type="ARBA" id="ARBA00022692"/>
    </source>
</evidence>
<gene>
    <name evidence="10" type="ORF">JOC95_002562</name>
</gene>
<reference evidence="10 11" key="1">
    <citation type="submission" date="2021-01" db="EMBL/GenBank/DDBJ databases">
        <title>Genomic Encyclopedia of Type Strains, Phase IV (KMG-IV): sequencing the most valuable type-strain genomes for metagenomic binning, comparative biology and taxonomic classification.</title>
        <authorList>
            <person name="Goeker M."/>
        </authorList>
    </citation>
    <scope>NUCLEOTIDE SEQUENCE [LARGE SCALE GENOMIC DNA]</scope>
    <source>
        <strain evidence="10 11">DSM 25879</strain>
    </source>
</reference>
<feature type="transmembrane region" description="Helical" evidence="8">
    <location>
        <begin position="211"/>
        <end position="231"/>
    </location>
</feature>
<dbReference type="PANTHER" id="PTHR43271">
    <property type="entry name" value="BLL2771 PROTEIN"/>
    <property type="match status" value="1"/>
</dbReference>
<dbReference type="Gene3D" id="1.20.1250.20">
    <property type="entry name" value="MFS general substrate transporter like domains"/>
    <property type="match status" value="1"/>
</dbReference>
<keyword evidence="11" id="KW-1185">Reference proteome</keyword>
<sequence length="381" mass="42663">MNSAKGNYLSATLLTIMGLLVVCNLYTLIPLYQPISLEWQIPESQAVLASSFFSIFYAIGLLTFGPLSEKLGRKNVLMYGMLFSACATLFVSFAGNIHYLYGFRSLQGFALGCFAPVAFAYCFDHYTENLRTMTISFINAAFLLAGIAGPLVSEWLEYSYRWQTVFIVFGFLYAITFVLCAVILRHSMSGAASQSKIWQPFFYLLSDRKLLTCYLIVFSLLLSFVAFYDSLYQYLLLTYPEQPFILVRSIGLIGVVSCFFSNSLQKRLKVPSLLLCCSIAIILSFALILIHPVPIVISLASILFVAAISIYLPSIISYVGMLGAQYRASAISLYSFTLLSGTSFGPIISHAFSFAMTLLILSCWFMINILLLYWIKRKTLE</sequence>
<evidence type="ECO:0000256" key="2">
    <source>
        <dbReference type="ARBA" id="ARBA00008335"/>
    </source>
</evidence>
<comment type="similarity">
    <text evidence="2">Belongs to the major facilitator superfamily.</text>
</comment>
<dbReference type="PANTHER" id="PTHR43271:SF2">
    <property type="entry name" value="BLL2771 PROTEIN"/>
    <property type="match status" value="1"/>
</dbReference>
<dbReference type="InterPro" id="IPR011701">
    <property type="entry name" value="MFS"/>
</dbReference>
<evidence type="ECO:0000256" key="3">
    <source>
        <dbReference type="ARBA" id="ARBA00022448"/>
    </source>
</evidence>
<evidence type="ECO:0000256" key="6">
    <source>
        <dbReference type="ARBA" id="ARBA00022989"/>
    </source>
</evidence>
<dbReference type="RefSeq" id="WP_204416685.1">
    <property type="nucleotide sequence ID" value="NZ_JAFBED010000005.1"/>
</dbReference>
<feature type="transmembrane region" description="Helical" evidence="8">
    <location>
        <begin position="44"/>
        <end position="64"/>
    </location>
</feature>
<evidence type="ECO:0000256" key="1">
    <source>
        <dbReference type="ARBA" id="ARBA00004651"/>
    </source>
</evidence>
<feature type="transmembrane region" description="Helical" evidence="8">
    <location>
        <begin position="354"/>
        <end position="375"/>
    </location>
</feature>
<organism evidence="10 11">
    <name type="scientific">Sutcliffiella tianshenii</name>
    <dbReference type="NCBI Taxonomy" id="1463404"/>
    <lineage>
        <taxon>Bacteria</taxon>
        <taxon>Bacillati</taxon>
        <taxon>Bacillota</taxon>
        <taxon>Bacilli</taxon>
        <taxon>Bacillales</taxon>
        <taxon>Bacillaceae</taxon>
        <taxon>Sutcliffiella</taxon>
    </lineage>
</organism>
<feature type="transmembrane region" description="Helical" evidence="8">
    <location>
        <begin position="12"/>
        <end position="32"/>
    </location>
</feature>
<feature type="transmembrane region" description="Helical" evidence="8">
    <location>
        <begin position="331"/>
        <end position="348"/>
    </location>
</feature>
<feature type="transmembrane region" description="Helical" evidence="8">
    <location>
        <begin position="165"/>
        <end position="184"/>
    </location>
</feature>
<evidence type="ECO:0000256" key="7">
    <source>
        <dbReference type="ARBA" id="ARBA00023136"/>
    </source>
</evidence>
<dbReference type="InterPro" id="IPR020846">
    <property type="entry name" value="MFS_dom"/>
</dbReference>
<feature type="transmembrane region" description="Helical" evidence="8">
    <location>
        <begin position="105"/>
        <end position="123"/>
    </location>
</feature>
<keyword evidence="7 8" id="KW-0472">Membrane</keyword>
<comment type="subcellular location">
    <subcellularLocation>
        <location evidence="1">Cell membrane</location>
        <topology evidence="1">Multi-pass membrane protein</topology>
    </subcellularLocation>
</comment>
<evidence type="ECO:0000259" key="9">
    <source>
        <dbReference type="PROSITE" id="PS50850"/>
    </source>
</evidence>
<dbReference type="SUPFAM" id="SSF103473">
    <property type="entry name" value="MFS general substrate transporter"/>
    <property type="match status" value="1"/>
</dbReference>
<feature type="transmembrane region" description="Helical" evidence="8">
    <location>
        <begin position="76"/>
        <end position="99"/>
    </location>
</feature>
<keyword evidence="5 8" id="KW-0812">Transmembrane</keyword>
<keyword evidence="3" id="KW-0813">Transport</keyword>
<name>A0ABS2P192_9BACI</name>
<feature type="transmembrane region" description="Helical" evidence="8">
    <location>
        <begin position="272"/>
        <end position="290"/>
    </location>
</feature>
<keyword evidence="6 8" id="KW-1133">Transmembrane helix</keyword>
<feature type="transmembrane region" description="Helical" evidence="8">
    <location>
        <begin position="243"/>
        <end position="260"/>
    </location>
</feature>
<dbReference type="InterPro" id="IPR036259">
    <property type="entry name" value="MFS_trans_sf"/>
</dbReference>
<protein>
    <submittedName>
        <fullName evidence="10">MFS family permease</fullName>
    </submittedName>
</protein>
<comment type="caution">
    <text evidence="10">The sequence shown here is derived from an EMBL/GenBank/DDBJ whole genome shotgun (WGS) entry which is preliminary data.</text>
</comment>
<evidence type="ECO:0000313" key="11">
    <source>
        <dbReference type="Proteomes" id="UP000737402"/>
    </source>
</evidence>
<dbReference type="EMBL" id="JAFBED010000005">
    <property type="protein sequence ID" value="MBM7620707.1"/>
    <property type="molecule type" value="Genomic_DNA"/>
</dbReference>
<feature type="transmembrane region" description="Helical" evidence="8">
    <location>
        <begin position="135"/>
        <end position="153"/>
    </location>
</feature>
<dbReference type="Pfam" id="PF07690">
    <property type="entry name" value="MFS_1"/>
    <property type="match status" value="1"/>
</dbReference>
<evidence type="ECO:0000256" key="8">
    <source>
        <dbReference type="SAM" id="Phobius"/>
    </source>
</evidence>
<proteinExistence type="inferred from homology"/>
<feature type="domain" description="Major facilitator superfamily (MFS) profile" evidence="9">
    <location>
        <begin position="10"/>
        <end position="380"/>
    </location>
</feature>